<keyword evidence="6" id="KW-0418">Kinase</keyword>
<keyword evidence="4" id="KW-0597">Phosphoprotein</keyword>
<dbReference type="Proteomes" id="UP000233654">
    <property type="component" value="Unassembled WGS sequence"/>
</dbReference>
<evidence type="ECO:0000313" key="11">
    <source>
        <dbReference type="Proteomes" id="UP000233654"/>
    </source>
</evidence>
<dbReference type="CDD" id="cd00082">
    <property type="entry name" value="HisKA"/>
    <property type="match status" value="1"/>
</dbReference>
<evidence type="ECO:0000256" key="7">
    <source>
        <dbReference type="ARBA" id="ARBA00023012"/>
    </source>
</evidence>
<feature type="transmembrane region" description="Helical" evidence="8">
    <location>
        <begin position="193"/>
        <end position="217"/>
    </location>
</feature>
<name>A0A2N3G517_9ACTN</name>
<evidence type="ECO:0000256" key="5">
    <source>
        <dbReference type="ARBA" id="ARBA00022679"/>
    </source>
</evidence>
<dbReference type="InterPro" id="IPR004358">
    <property type="entry name" value="Sig_transdc_His_kin-like_C"/>
</dbReference>
<dbReference type="Pfam" id="PF02518">
    <property type="entry name" value="HATPase_c"/>
    <property type="match status" value="1"/>
</dbReference>
<dbReference type="FunFam" id="3.30.565.10:FF:000006">
    <property type="entry name" value="Sensor histidine kinase WalK"/>
    <property type="match status" value="1"/>
</dbReference>
<dbReference type="Gene3D" id="3.30.565.10">
    <property type="entry name" value="Histidine kinase-like ATPase, C-terminal domain"/>
    <property type="match status" value="1"/>
</dbReference>
<reference evidence="10 11" key="1">
    <citation type="journal article" date="2017" name="ISME J.">
        <title>Potential for microbial H2 and metal transformations associated with novel bacteria and archaea in deep terrestrial subsurface sediments.</title>
        <authorList>
            <person name="Hernsdorf A.W."/>
            <person name="Amano Y."/>
            <person name="Miyakawa K."/>
            <person name="Ise K."/>
            <person name="Suzuki Y."/>
            <person name="Anantharaman K."/>
            <person name="Probst A."/>
            <person name="Burstein D."/>
            <person name="Thomas B.C."/>
            <person name="Banfield J.F."/>
        </authorList>
    </citation>
    <scope>NUCLEOTIDE SEQUENCE [LARGE SCALE GENOMIC DNA]</scope>
    <source>
        <strain evidence="10">HGW-Actinobacteria-3</strain>
    </source>
</reference>
<feature type="transmembrane region" description="Helical" evidence="8">
    <location>
        <begin position="6"/>
        <end position="28"/>
    </location>
</feature>
<sequence length="476" mass="53360">MKKATVERIIVALFLIALAGVGGILMTFRVADSQKKNYFDQRKVQAAAAAAALDYADIEALKATSEDLNSDVYRYLHAQLRRIKQSDLRVRFVYLMRPVNKKMVFLVDAEDPSSRDFSPPGQVYEQALRDEFLVFEGKKKPVTVIEGPIHDSWGTWISTVAYVTDNAGKPIAFLGTDVDVERAFASIDRVRRLGIALSLLAVALMCVVAAQFIIWSYNRDKRELLRFEMERSVLHLNDELIKADRMKSDFIQLASHELRNPVNAVKIAVEMLGKNVSDKLSDDEKMLVQIAENGSARLVDLVGNLLDITRIESGDYAFNPSDVDVIELVSKTVQLLEPLADKKRIGLTTDLPDRKVEAKIDPRALLRVLENVVSNAIKFTDHGGVVIEVKTINDKLWFSVQDTGVGIPDSFKDKIFNRFSRCERSDDYRQQGAGIGLAISKSLVESQGGRIWFESEEGGGATFYFEIPRYQESSTV</sequence>
<comment type="caution">
    <text evidence="10">The sequence shown here is derived from an EMBL/GenBank/DDBJ whole genome shotgun (WGS) entry which is preliminary data.</text>
</comment>
<keyword evidence="7" id="KW-0902">Two-component regulatory system</keyword>
<dbReference type="SUPFAM" id="SSF47384">
    <property type="entry name" value="Homodimeric domain of signal transducing histidine kinase"/>
    <property type="match status" value="1"/>
</dbReference>
<evidence type="ECO:0000256" key="2">
    <source>
        <dbReference type="ARBA" id="ARBA00004236"/>
    </source>
</evidence>
<dbReference type="InterPro" id="IPR050736">
    <property type="entry name" value="Sensor_HK_Regulatory"/>
</dbReference>
<evidence type="ECO:0000256" key="1">
    <source>
        <dbReference type="ARBA" id="ARBA00000085"/>
    </source>
</evidence>
<evidence type="ECO:0000313" key="10">
    <source>
        <dbReference type="EMBL" id="PKQ27803.1"/>
    </source>
</evidence>
<keyword evidence="5" id="KW-0808">Transferase</keyword>
<proteinExistence type="predicted"/>
<dbReference type="InterPro" id="IPR003594">
    <property type="entry name" value="HATPase_dom"/>
</dbReference>
<dbReference type="GO" id="GO:0005886">
    <property type="term" value="C:plasma membrane"/>
    <property type="evidence" value="ECO:0007669"/>
    <property type="project" value="UniProtKB-SubCell"/>
</dbReference>
<dbReference type="PRINTS" id="PR00344">
    <property type="entry name" value="BCTRLSENSOR"/>
</dbReference>
<comment type="subcellular location">
    <subcellularLocation>
        <location evidence="2">Cell membrane</location>
    </subcellularLocation>
</comment>
<evidence type="ECO:0000256" key="3">
    <source>
        <dbReference type="ARBA" id="ARBA00012438"/>
    </source>
</evidence>
<dbReference type="Pfam" id="PF00512">
    <property type="entry name" value="HisKA"/>
    <property type="match status" value="1"/>
</dbReference>
<dbReference type="InterPro" id="IPR005467">
    <property type="entry name" value="His_kinase_dom"/>
</dbReference>
<dbReference type="GO" id="GO:0000155">
    <property type="term" value="F:phosphorelay sensor kinase activity"/>
    <property type="evidence" value="ECO:0007669"/>
    <property type="project" value="InterPro"/>
</dbReference>
<dbReference type="Gene3D" id="1.10.287.130">
    <property type="match status" value="1"/>
</dbReference>
<evidence type="ECO:0000256" key="8">
    <source>
        <dbReference type="SAM" id="Phobius"/>
    </source>
</evidence>
<evidence type="ECO:0000259" key="9">
    <source>
        <dbReference type="PROSITE" id="PS50109"/>
    </source>
</evidence>
<keyword evidence="8" id="KW-0472">Membrane</keyword>
<dbReference type="PANTHER" id="PTHR43711">
    <property type="entry name" value="TWO-COMPONENT HISTIDINE KINASE"/>
    <property type="match status" value="1"/>
</dbReference>
<dbReference type="SUPFAM" id="SSF55874">
    <property type="entry name" value="ATPase domain of HSP90 chaperone/DNA topoisomerase II/histidine kinase"/>
    <property type="match status" value="1"/>
</dbReference>
<evidence type="ECO:0000256" key="6">
    <source>
        <dbReference type="ARBA" id="ARBA00022777"/>
    </source>
</evidence>
<evidence type="ECO:0000256" key="4">
    <source>
        <dbReference type="ARBA" id="ARBA00022553"/>
    </source>
</evidence>
<accession>A0A2N3G517</accession>
<organism evidence="10 11">
    <name type="scientific">Candidatus Anoxymicrobium japonicum</name>
    <dbReference type="NCBI Taxonomy" id="2013648"/>
    <lineage>
        <taxon>Bacteria</taxon>
        <taxon>Bacillati</taxon>
        <taxon>Actinomycetota</taxon>
        <taxon>Candidatus Geothermincolia</taxon>
        <taxon>Candidatus Geothermincolales</taxon>
        <taxon>Candidatus Anoxymicrobiaceae</taxon>
        <taxon>Candidatus Anoxymicrobium</taxon>
    </lineage>
</organism>
<dbReference type="SMART" id="SM00388">
    <property type="entry name" value="HisKA"/>
    <property type="match status" value="1"/>
</dbReference>
<protein>
    <recommendedName>
        <fullName evidence="3">histidine kinase</fullName>
        <ecNumber evidence="3">2.7.13.3</ecNumber>
    </recommendedName>
</protein>
<dbReference type="InterPro" id="IPR036890">
    <property type="entry name" value="HATPase_C_sf"/>
</dbReference>
<dbReference type="EMBL" id="PHEX01000052">
    <property type="protein sequence ID" value="PKQ27803.1"/>
    <property type="molecule type" value="Genomic_DNA"/>
</dbReference>
<dbReference type="PROSITE" id="PS50109">
    <property type="entry name" value="HIS_KIN"/>
    <property type="match status" value="1"/>
</dbReference>
<keyword evidence="8" id="KW-1133">Transmembrane helix</keyword>
<dbReference type="EC" id="2.7.13.3" evidence="3"/>
<dbReference type="PANTHER" id="PTHR43711:SF31">
    <property type="entry name" value="HISTIDINE KINASE"/>
    <property type="match status" value="1"/>
</dbReference>
<dbReference type="InterPro" id="IPR036097">
    <property type="entry name" value="HisK_dim/P_sf"/>
</dbReference>
<keyword evidence="8" id="KW-0812">Transmembrane</keyword>
<gene>
    <name evidence="10" type="ORF">CVT63_06030</name>
</gene>
<dbReference type="SMART" id="SM00387">
    <property type="entry name" value="HATPase_c"/>
    <property type="match status" value="1"/>
</dbReference>
<dbReference type="InterPro" id="IPR003661">
    <property type="entry name" value="HisK_dim/P_dom"/>
</dbReference>
<feature type="domain" description="Histidine kinase" evidence="9">
    <location>
        <begin position="253"/>
        <end position="471"/>
    </location>
</feature>
<comment type="catalytic activity">
    <reaction evidence="1">
        <text>ATP + protein L-histidine = ADP + protein N-phospho-L-histidine.</text>
        <dbReference type="EC" id="2.7.13.3"/>
    </reaction>
</comment>
<dbReference type="AlphaFoldDB" id="A0A2N3G517"/>